<proteinExistence type="predicted"/>
<accession>A0A5J4VF04</accession>
<reference evidence="1 2" key="1">
    <citation type="submission" date="2019-03" db="EMBL/GenBank/DDBJ databases">
        <title>Single cell metagenomics reveals metabolic interactions within the superorganism composed of flagellate Streblomastix strix and complex community of Bacteroidetes bacteria on its surface.</title>
        <authorList>
            <person name="Treitli S.C."/>
            <person name="Kolisko M."/>
            <person name="Husnik F."/>
            <person name="Keeling P."/>
            <person name="Hampl V."/>
        </authorList>
    </citation>
    <scope>NUCLEOTIDE SEQUENCE [LARGE SCALE GENOMIC DNA]</scope>
    <source>
        <strain evidence="1">ST1C</strain>
    </source>
</reference>
<evidence type="ECO:0000313" key="1">
    <source>
        <dbReference type="EMBL" id="KAA6380983.1"/>
    </source>
</evidence>
<organism evidence="1 2">
    <name type="scientific">Streblomastix strix</name>
    <dbReference type="NCBI Taxonomy" id="222440"/>
    <lineage>
        <taxon>Eukaryota</taxon>
        <taxon>Metamonada</taxon>
        <taxon>Preaxostyla</taxon>
        <taxon>Oxymonadida</taxon>
        <taxon>Streblomastigidae</taxon>
        <taxon>Streblomastix</taxon>
    </lineage>
</organism>
<name>A0A5J4VF04_9EUKA</name>
<sequence>MKSQQEFQGSAKAIISFTDSYTYNKERKQNEQPEPESASSLTKVISPLQLLLNQINNQTCKQVIKFQNLLHSLISLAIFKLGTHINQELDQLRLQVRCNSRWCLWWIHQYGDEYDQLELVNNRYGRVMSITYSTAGGIGEEQDLGIQIGLNNFYNFLRDLYKGRHYFGQTSFQPLPLLARRTVEQIEEEGAIEEIEAQMINNGNYGNIKNSANYAKAATLNRFIHKH</sequence>
<dbReference type="EMBL" id="SNRW01007598">
    <property type="protein sequence ID" value="KAA6380983.1"/>
    <property type="molecule type" value="Genomic_DNA"/>
</dbReference>
<dbReference type="Proteomes" id="UP000324800">
    <property type="component" value="Unassembled WGS sequence"/>
</dbReference>
<comment type="caution">
    <text evidence="1">The sequence shown here is derived from an EMBL/GenBank/DDBJ whole genome shotgun (WGS) entry which is preliminary data.</text>
</comment>
<dbReference type="AlphaFoldDB" id="A0A5J4VF04"/>
<evidence type="ECO:0000313" key="2">
    <source>
        <dbReference type="Proteomes" id="UP000324800"/>
    </source>
</evidence>
<protein>
    <submittedName>
        <fullName evidence="1">Uncharacterized protein</fullName>
    </submittedName>
</protein>
<gene>
    <name evidence="1" type="ORF">EZS28_023491</name>
</gene>